<evidence type="ECO:0000256" key="2">
    <source>
        <dbReference type="ARBA" id="ARBA00022730"/>
    </source>
</evidence>
<dbReference type="InterPro" id="IPR018271">
    <property type="entry name" value="Ribosomal_uS14_CS"/>
</dbReference>
<dbReference type="GO" id="GO:0015935">
    <property type="term" value="C:small ribosomal subunit"/>
    <property type="evidence" value="ECO:0007669"/>
    <property type="project" value="TreeGrafter"/>
</dbReference>
<keyword evidence="4" id="KW-0694">RNA-binding</keyword>
<organism evidence="8 9">
    <name type="scientific">Candidatus Kaiserbacteria bacterium CG_4_9_14_0_2_um_filter_41_32</name>
    <dbReference type="NCBI Taxonomy" id="1974601"/>
    <lineage>
        <taxon>Bacteria</taxon>
        <taxon>Candidatus Kaiseribacteriota</taxon>
    </lineage>
</organism>
<keyword evidence="6" id="KW-0687">Ribonucleoprotein</keyword>
<dbReference type="GO" id="GO:0003735">
    <property type="term" value="F:structural constituent of ribosome"/>
    <property type="evidence" value="ECO:0007669"/>
    <property type="project" value="InterPro"/>
</dbReference>
<keyword evidence="1" id="KW-0479">Metal-binding</keyword>
<dbReference type="SUPFAM" id="SSF57716">
    <property type="entry name" value="Glucocorticoid receptor-like (DNA-binding domain)"/>
    <property type="match status" value="1"/>
</dbReference>
<dbReference type="NCBIfam" id="NF005974">
    <property type="entry name" value="PRK08061.1"/>
    <property type="match status" value="1"/>
</dbReference>
<evidence type="ECO:0000256" key="1">
    <source>
        <dbReference type="ARBA" id="ARBA00022723"/>
    </source>
</evidence>
<evidence type="ECO:0000256" key="6">
    <source>
        <dbReference type="ARBA" id="ARBA00023274"/>
    </source>
</evidence>
<dbReference type="GO" id="GO:0046872">
    <property type="term" value="F:metal ion binding"/>
    <property type="evidence" value="ECO:0007669"/>
    <property type="project" value="UniProtKB-KW"/>
</dbReference>
<dbReference type="EMBL" id="PFRD01000100">
    <property type="protein sequence ID" value="PJC55970.1"/>
    <property type="molecule type" value="Genomic_DNA"/>
</dbReference>
<accession>A0A2M8FEB2</accession>
<dbReference type="PANTHER" id="PTHR19836">
    <property type="entry name" value="30S RIBOSOMAL PROTEIN S14"/>
    <property type="match status" value="1"/>
</dbReference>
<keyword evidence="5 8" id="KW-0689">Ribosomal protein</keyword>
<gene>
    <name evidence="8" type="ORF">CO026_02820</name>
</gene>
<evidence type="ECO:0000256" key="3">
    <source>
        <dbReference type="ARBA" id="ARBA00022833"/>
    </source>
</evidence>
<sequence length="56" mass="6635">VIIRSKRVPKFASRVVRRCERCGRKHGYMRDFDMCRICFREAAHEGHIPGITKSSW</sequence>
<dbReference type="GO" id="GO:0006412">
    <property type="term" value="P:translation"/>
    <property type="evidence" value="ECO:0007669"/>
    <property type="project" value="InterPro"/>
</dbReference>
<keyword evidence="3" id="KW-0862">Zinc</keyword>
<feature type="non-terminal residue" evidence="8">
    <location>
        <position position="1"/>
    </location>
</feature>
<dbReference type="GO" id="GO:0019843">
    <property type="term" value="F:rRNA binding"/>
    <property type="evidence" value="ECO:0007669"/>
    <property type="project" value="UniProtKB-KW"/>
</dbReference>
<dbReference type="Proteomes" id="UP000230391">
    <property type="component" value="Unassembled WGS sequence"/>
</dbReference>
<name>A0A2M8FEB2_9BACT</name>
<comment type="caution">
    <text evidence="8">The sequence shown here is derived from an EMBL/GenBank/DDBJ whole genome shotgun (WGS) entry which is preliminary data.</text>
</comment>
<reference evidence="9" key="1">
    <citation type="submission" date="2017-09" db="EMBL/GenBank/DDBJ databases">
        <title>Depth-based differentiation of microbial function through sediment-hosted aquifers and enrichment of novel symbionts in the deep terrestrial subsurface.</title>
        <authorList>
            <person name="Probst A.J."/>
            <person name="Ladd B."/>
            <person name="Jarett J.K."/>
            <person name="Geller-Mcgrath D.E."/>
            <person name="Sieber C.M.K."/>
            <person name="Emerson J.B."/>
            <person name="Anantharaman K."/>
            <person name="Thomas B.C."/>
            <person name="Malmstrom R."/>
            <person name="Stieglmeier M."/>
            <person name="Klingl A."/>
            <person name="Woyke T."/>
            <person name="Ryan C.M."/>
            <person name="Banfield J.F."/>
        </authorList>
    </citation>
    <scope>NUCLEOTIDE SEQUENCE [LARGE SCALE GENOMIC DNA]</scope>
</reference>
<dbReference type="Pfam" id="PF00253">
    <property type="entry name" value="Ribosomal_S14"/>
    <property type="match status" value="1"/>
</dbReference>
<dbReference type="InterPro" id="IPR001209">
    <property type="entry name" value="Ribosomal_uS14"/>
</dbReference>
<dbReference type="PANTHER" id="PTHR19836:SF19">
    <property type="entry name" value="SMALL RIBOSOMAL SUBUNIT PROTEIN US14M"/>
    <property type="match status" value="1"/>
</dbReference>
<evidence type="ECO:0000256" key="7">
    <source>
        <dbReference type="ARBA" id="ARBA00035167"/>
    </source>
</evidence>
<evidence type="ECO:0000256" key="5">
    <source>
        <dbReference type="ARBA" id="ARBA00022980"/>
    </source>
</evidence>
<evidence type="ECO:0000313" key="8">
    <source>
        <dbReference type="EMBL" id="PJC55970.1"/>
    </source>
</evidence>
<protein>
    <recommendedName>
        <fullName evidence="7">Small ribosomal subunit protein uS14</fullName>
    </recommendedName>
</protein>
<keyword evidence="2" id="KW-0699">rRNA-binding</keyword>
<dbReference type="AlphaFoldDB" id="A0A2M8FEB2"/>
<dbReference type="GO" id="GO:0005737">
    <property type="term" value="C:cytoplasm"/>
    <property type="evidence" value="ECO:0007669"/>
    <property type="project" value="UniProtKB-ARBA"/>
</dbReference>
<evidence type="ECO:0000256" key="4">
    <source>
        <dbReference type="ARBA" id="ARBA00022884"/>
    </source>
</evidence>
<dbReference type="InterPro" id="IPR043140">
    <property type="entry name" value="Ribosomal_uS14_sf"/>
</dbReference>
<evidence type="ECO:0000313" key="9">
    <source>
        <dbReference type="Proteomes" id="UP000230391"/>
    </source>
</evidence>
<proteinExistence type="predicted"/>
<dbReference type="InterPro" id="IPR023053">
    <property type="entry name" value="Ribosomal_uS14_bact"/>
</dbReference>
<dbReference type="Gene3D" id="4.10.830.10">
    <property type="entry name" value="30s Ribosomal Protein S14, Chain N"/>
    <property type="match status" value="1"/>
</dbReference>
<dbReference type="PROSITE" id="PS00527">
    <property type="entry name" value="RIBOSOMAL_S14"/>
    <property type="match status" value="1"/>
</dbReference>